<dbReference type="Proteomes" id="UP000807469">
    <property type="component" value="Unassembled WGS sequence"/>
</dbReference>
<feature type="compositionally biased region" description="Polar residues" evidence="1">
    <location>
        <begin position="142"/>
        <end position="151"/>
    </location>
</feature>
<dbReference type="OrthoDB" id="3184970at2759"/>
<dbReference type="AlphaFoldDB" id="A0A9P6CSK0"/>
<protein>
    <submittedName>
        <fullName evidence="2">Uncharacterized protein</fullName>
    </submittedName>
</protein>
<keyword evidence="3" id="KW-1185">Reference proteome</keyword>
<proteinExistence type="predicted"/>
<feature type="non-terminal residue" evidence="2">
    <location>
        <position position="1"/>
    </location>
</feature>
<evidence type="ECO:0000313" key="3">
    <source>
        <dbReference type="Proteomes" id="UP000807469"/>
    </source>
</evidence>
<feature type="region of interest" description="Disordered" evidence="1">
    <location>
        <begin position="138"/>
        <end position="161"/>
    </location>
</feature>
<reference evidence="2" key="1">
    <citation type="submission" date="2020-11" db="EMBL/GenBank/DDBJ databases">
        <authorList>
            <consortium name="DOE Joint Genome Institute"/>
            <person name="Ahrendt S."/>
            <person name="Riley R."/>
            <person name="Andreopoulos W."/>
            <person name="Labutti K."/>
            <person name="Pangilinan J."/>
            <person name="Ruiz-Duenas F.J."/>
            <person name="Barrasa J.M."/>
            <person name="Sanchez-Garcia M."/>
            <person name="Camarero S."/>
            <person name="Miyauchi S."/>
            <person name="Serrano A."/>
            <person name="Linde D."/>
            <person name="Babiker R."/>
            <person name="Drula E."/>
            <person name="Ayuso-Fernandez I."/>
            <person name="Pacheco R."/>
            <person name="Padilla G."/>
            <person name="Ferreira P."/>
            <person name="Barriuso J."/>
            <person name="Kellner H."/>
            <person name="Castanera R."/>
            <person name="Alfaro M."/>
            <person name="Ramirez L."/>
            <person name="Pisabarro A.G."/>
            <person name="Kuo A."/>
            <person name="Tritt A."/>
            <person name="Lipzen A."/>
            <person name="He G."/>
            <person name="Yan M."/>
            <person name="Ng V."/>
            <person name="Cullen D."/>
            <person name="Martin F."/>
            <person name="Rosso M.-N."/>
            <person name="Henrissat B."/>
            <person name="Hibbett D."/>
            <person name="Martinez A.T."/>
            <person name="Grigoriev I.V."/>
        </authorList>
    </citation>
    <scope>NUCLEOTIDE SEQUENCE</scope>
    <source>
        <strain evidence="2">CIRM-BRFM 674</strain>
    </source>
</reference>
<gene>
    <name evidence="2" type="ORF">BDN70DRAFT_971928</name>
</gene>
<comment type="caution">
    <text evidence="2">The sequence shown here is derived from an EMBL/GenBank/DDBJ whole genome shotgun (WGS) entry which is preliminary data.</text>
</comment>
<accession>A0A9P6CSK0</accession>
<evidence type="ECO:0000256" key="1">
    <source>
        <dbReference type="SAM" id="MobiDB-lite"/>
    </source>
</evidence>
<dbReference type="EMBL" id="MU155567">
    <property type="protein sequence ID" value="KAF9472180.1"/>
    <property type="molecule type" value="Genomic_DNA"/>
</dbReference>
<organism evidence="2 3">
    <name type="scientific">Pholiota conissans</name>
    <dbReference type="NCBI Taxonomy" id="109636"/>
    <lineage>
        <taxon>Eukaryota</taxon>
        <taxon>Fungi</taxon>
        <taxon>Dikarya</taxon>
        <taxon>Basidiomycota</taxon>
        <taxon>Agaricomycotina</taxon>
        <taxon>Agaricomycetes</taxon>
        <taxon>Agaricomycetidae</taxon>
        <taxon>Agaricales</taxon>
        <taxon>Agaricineae</taxon>
        <taxon>Strophariaceae</taxon>
        <taxon>Pholiota</taxon>
    </lineage>
</organism>
<sequence length="282" mass="31665">AWVDTWNWQLLVRKRHIWTDQQCLKHVSRRLRLSKPSVVPQIAHGNGYSPQCTLQVEQSASLHPCRRNDKPRSNHHIFCLSVLRYLSAFPEARVMIQNGMCFITAERRITLPSGDSPVPHSTLGRNLKELIEAFHEQESRKSVTVQSTSPGETRAHITGRTESSALPFTNVRIPTAYNMPIASVETVRNMTGTASTTPILEALYLNSGHYKHGSPQRRFRTADLGNLSASTEPEPVHFPEHSNILEILFQFIEPPSESRNFRQSNAVGLKSTSATAHGLTKS</sequence>
<evidence type="ECO:0000313" key="2">
    <source>
        <dbReference type="EMBL" id="KAF9472180.1"/>
    </source>
</evidence>
<name>A0A9P6CSK0_9AGAR</name>